<dbReference type="SUPFAM" id="SSF53474">
    <property type="entry name" value="alpha/beta-Hydrolases"/>
    <property type="match status" value="1"/>
</dbReference>
<organism evidence="1 2">
    <name type="scientific">Paenibacillus rhizosphaerae</name>
    <dbReference type="NCBI Taxonomy" id="297318"/>
    <lineage>
        <taxon>Bacteria</taxon>
        <taxon>Bacillati</taxon>
        <taxon>Bacillota</taxon>
        <taxon>Bacilli</taxon>
        <taxon>Bacillales</taxon>
        <taxon>Paenibacillaceae</taxon>
        <taxon>Paenibacillus</taxon>
    </lineage>
</organism>
<evidence type="ECO:0000313" key="1">
    <source>
        <dbReference type="EMBL" id="MBB3130540.1"/>
    </source>
</evidence>
<sequence length="113" mass="13104">MRMAKHDRYCAIKSPTCELQILWFFHIQSSISLLAYPSFGYSSMPSITDFSYTFEQFSLMIEQLLDQLSIPQFILYCHDYGGPVGFTCSMWELHIAVFPIPSIMRCCLIKLIT</sequence>
<protein>
    <submittedName>
        <fullName evidence="1">Pimeloyl-ACP methyl ester carboxylesterase</fullName>
    </submittedName>
</protein>
<dbReference type="AlphaFoldDB" id="A0A839TY98"/>
<name>A0A839TY98_9BACL</name>
<dbReference type="Gene3D" id="3.40.50.1820">
    <property type="entry name" value="alpha/beta hydrolase"/>
    <property type="match status" value="1"/>
</dbReference>
<dbReference type="InterPro" id="IPR029058">
    <property type="entry name" value="AB_hydrolase_fold"/>
</dbReference>
<evidence type="ECO:0000313" key="2">
    <source>
        <dbReference type="Proteomes" id="UP000517523"/>
    </source>
</evidence>
<accession>A0A839TY98</accession>
<comment type="caution">
    <text evidence="1">The sequence shown here is derived from an EMBL/GenBank/DDBJ whole genome shotgun (WGS) entry which is preliminary data.</text>
</comment>
<dbReference type="PANTHER" id="PTHR42977">
    <property type="entry name" value="HYDROLASE-RELATED"/>
    <property type="match status" value="1"/>
</dbReference>
<dbReference type="Proteomes" id="UP000517523">
    <property type="component" value="Unassembled WGS sequence"/>
</dbReference>
<proteinExistence type="predicted"/>
<dbReference type="InterPro" id="IPR051340">
    <property type="entry name" value="Haloalkane_dehalogenase"/>
</dbReference>
<dbReference type="PANTHER" id="PTHR42977:SF1">
    <property type="entry name" value="BLR6576 PROTEIN"/>
    <property type="match status" value="1"/>
</dbReference>
<dbReference type="GO" id="GO:0004301">
    <property type="term" value="F:epoxide hydrolase activity"/>
    <property type="evidence" value="ECO:0007669"/>
    <property type="project" value="TreeGrafter"/>
</dbReference>
<dbReference type="EMBL" id="JACHXJ010000005">
    <property type="protein sequence ID" value="MBB3130540.1"/>
    <property type="molecule type" value="Genomic_DNA"/>
</dbReference>
<reference evidence="1 2" key="1">
    <citation type="submission" date="2020-08" db="EMBL/GenBank/DDBJ databases">
        <title>Genomic Encyclopedia of Type Strains, Phase III (KMG-III): the genomes of soil and plant-associated and newly described type strains.</title>
        <authorList>
            <person name="Whitman W."/>
        </authorList>
    </citation>
    <scope>NUCLEOTIDE SEQUENCE [LARGE SCALE GENOMIC DNA]</scope>
    <source>
        <strain evidence="1 2">CECT 5831</strain>
    </source>
</reference>
<gene>
    <name evidence="1" type="ORF">FHS19_005259</name>
</gene>